<feature type="domain" description="PBP" evidence="13">
    <location>
        <begin position="30"/>
        <end position="265"/>
    </location>
</feature>
<dbReference type="PROSITE" id="PS51257">
    <property type="entry name" value="PROKAR_LIPOPROTEIN"/>
    <property type="match status" value="1"/>
</dbReference>
<dbReference type="InterPro" id="IPR050811">
    <property type="entry name" value="Phosphate_ABC_transporter"/>
</dbReference>
<evidence type="ECO:0000256" key="9">
    <source>
        <dbReference type="ARBA" id="ARBA00023136"/>
    </source>
</evidence>
<accession>A0AAW7CAX5</accession>
<evidence type="ECO:0000256" key="7">
    <source>
        <dbReference type="ARBA" id="ARBA00022592"/>
    </source>
</evidence>
<comment type="subunit">
    <text evidence="4 12">The complex is composed of two ATP-binding proteins (PstB), two transmembrane proteins (PstC and PstA) and a solute-binding protein (PstS).</text>
</comment>
<dbReference type="GO" id="GO:0006817">
    <property type="term" value="P:phosphate ion transport"/>
    <property type="evidence" value="ECO:0007669"/>
    <property type="project" value="UniProtKB-UniRule"/>
</dbReference>
<dbReference type="PANTHER" id="PTHR30570">
    <property type="entry name" value="PERIPLASMIC PHOSPHATE BINDING COMPONENT OF PHOSPHATE ABC TRANSPORTER"/>
    <property type="match status" value="1"/>
</dbReference>
<keyword evidence="11 12" id="KW-0449">Lipoprotein</keyword>
<keyword evidence="5 12" id="KW-0813">Transport</keyword>
<evidence type="ECO:0000256" key="3">
    <source>
        <dbReference type="ARBA" id="ARBA00008725"/>
    </source>
</evidence>
<dbReference type="AlphaFoldDB" id="A0AAW7CAX5"/>
<keyword evidence="10 12" id="KW-0564">Palmitate</keyword>
<dbReference type="Gene3D" id="3.40.190.10">
    <property type="entry name" value="Periplasmic binding protein-like II"/>
    <property type="match status" value="2"/>
</dbReference>
<evidence type="ECO:0000256" key="12">
    <source>
        <dbReference type="RuleBase" id="RU367119"/>
    </source>
</evidence>
<evidence type="ECO:0000313" key="14">
    <source>
        <dbReference type="EMBL" id="MDL5040097.1"/>
    </source>
</evidence>
<comment type="similarity">
    <text evidence="3 12">Belongs to the PstS family.</text>
</comment>
<dbReference type="GO" id="GO:0042301">
    <property type="term" value="F:phosphate ion binding"/>
    <property type="evidence" value="ECO:0007669"/>
    <property type="project" value="UniProtKB-UniRule"/>
</dbReference>
<keyword evidence="6 12" id="KW-1003">Cell membrane</keyword>
<keyword evidence="8 12" id="KW-0732">Signal</keyword>
<protein>
    <recommendedName>
        <fullName evidence="12">Phosphate-binding protein</fullName>
    </recommendedName>
</protein>
<feature type="chain" id="PRO_5043109575" description="Phosphate-binding protein" evidence="12">
    <location>
        <begin position="20"/>
        <end position="295"/>
    </location>
</feature>
<evidence type="ECO:0000256" key="4">
    <source>
        <dbReference type="ARBA" id="ARBA00011529"/>
    </source>
</evidence>
<feature type="signal peptide" evidence="12">
    <location>
        <begin position="1"/>
        <end position="19"/>
    </location>
</feature>
<evidence type="ECO:0000256" key="1">
    <source>
        <dbReference type="ARBA" id="ARBA00002841"/>
    </source>
</evidence>
<reference evidence="14" key="1">
    <citation type="submission" date="2023-06" db="EMBL/GenBank/DDBJ databases">
        <title>Probiogenomic evaluation and L lactic producing Weizmannia coaggulans BKMTCR2-2 from tree bark.</title>
        <authorList>
            <person name="Mahittikon J."/>
            <person name="Tanasupawat S."/>
        </authorList>
    </citation>
    <scope>NUCLEOTIDE SEQUENCE</scope>
    <source>
        <strain evidence="14">BKMTCR2-2</strain>
    </source>
</reference>
<dbReference type="Pfam" id="PF12849">
    <property type="entry name" value="PBP_like_2"/>
    <property type="match status" value="1"/>
</dbReference>
<comment type="caution">
    <text evidence="14">The sequence shown here is derived from an EMBL/GenBank/DDBJ whole genome shotgun (WGS) entry which is preliminary data.</text>
</comment>
<evidence type="ECO:0000313" key="15">
    <source>
        <dbReference type="Proteomes" id="UP001223084"/>
    </source>
</evidence>
<comment type="function">
    <text evidence="1">Part of the ABC transporter complex PstSACB involved in phosphate import.</text>
</comment>
<organism evidence="14 15">
    <name type="scientific">Heyndrickxia coagulans</name>
    <name type="common">Weizmannia coagulans</name>
    <dbReference type="NCBI Taxonomy" id="1398"/>
    <lineage>
        <taxon>Bacteria</taxon>
        <taxon>Bacillati</taxon>
        <taxon>Bacillota</taxon>
        <taxon>Bacilli</taxon>
        <taxon>Bacillales</taxon>
        <taxon>Bacillaceae</taxon>
        <taxon>Heyndrickxia</taxon>
    </lineage>
</organism>
<proteinExistence type="inferred from homology"/>
<dbReference type="InterPro" id="IPR011862">
    <property type="entry name" value="Phos-bd"/>
</dbReference>
<sequence length="295" mass="31345">MKKKFAALFGLLTIFAVIAAGCGNAKGTATSGNDTKQESITAVGSTALQPLVQEAAAQYMNDHPGATINVQGGGSGTGLSKVAEGAVQIGNSDVFAEEKDGIDASKITDHKVAVVGFAPVANQDIGVDNLTKQQLIGIFTGKIKNWKEVGGKDLKIVVINRAEGSGTRAVFEKQALDGATAVKAQEQDSSGTVQKIVNETPGAISYLAFSYINNKVKALKVDGVEPTEENVKTNKWKIWAYEHMYTKGKAKGLTEKFIDYMLSDEVQKNLVPKLGYMPISEMQVERDAGGNVTTK</sequence>
<gene>
    <name evidence="14" type="ORF">QN341_03225</name>
</gene>
<dbReference type="GO" id="GO:0005886">
    <property type="term" value="C:plasma membrane"/>
    <property type="evidence" value="ECO:0007669"/>
    <property type="project" value="UniProtKB-SubCell"/>
</dbReference>
<dbReference type="CDD" id="cd13653">
    <property type="entry name" value="PBP2_phosphate_like_1"/>
    <property type="match status" value="1"/>
</dbReference>
<dbReference type="FunFam" id="3.40.190.10:FF:000107">
    <property type="entry name" value="Phosphate ABC transporter, phosphate-binding protein"/>
    <property type="match status" value="1"/>
</dbReference>
<dbReference type="RefSeq" id="WP_285957884.1">
    <property type="nucleotide sequence ID" value="NZ_JASUZX010000001.1"/>
</dbReference>
<dbReference type="SUPFAM" id="SSF53850">
    <property type="entry name" value="Periplasmic binding protein-like II"/>
    <property type="match status" value="1"/>
</dbReference>
<dbReference type="NCBIfam" id="TIGR02136">
    <property type="entry name" value="ptsS_2"/>
    <property type="match status" value="1"/>
</dbReference>
<keyword evidence="9" id="KW-0472">Membrane</keyword>
<evidence type="ECO:0000256" key="6">
    <source>
        <dbReference type="ARBA" id="ARBA00022475"/>
    </source>
</evidence>
<dbReference type="Proteomes" id="UP001223084">
    <property type="component" value="Unassembled WGS sequence"/>
</dbReference>
<evidence type="ECO:0000256" key="5">
    <source>
        <dbReference type="ARBA" id="ARBA00022448"/>
    </source>
</evidence>
<evidence type="ECO:0000256" key="11">
    <source>
        <dbReference type="ARBA" id="ARBA00023288"/>
    </source>
</evidence>
<name>A0AAW7CAX5_HEYCO</name>
<evidence type="ECO:0000256" key="10">
    <source>
        <dbReference type="ARBA" id="ARBA00023139"/>
    </source>
</evidence>
<comment type="function">
    <text evidence="12">Involved in the system for phosphate transport across the cytoplasmic membrane.</text>
</comment>
<evidence type="ECO:0000259" key="13">
    <source>
        <dbReference type="Pfam" id="PF12849"/>
    </source>
</evidence>
<dbReference type="PANTHER" id="PTHR30570:SF4">
    <property type="entry name" value="PHOSPHATE-BINDING PROTEIN PSTS 1"/>
    <property type="match status" value="1"/>
</dbReference>
<evidence type="ECO:0000256" key="2">
    <source>
        <dbReference type="ARBA" id="ARBA00004193"/>
    </source>
</evidence>
<evidence type="ECO:0000256" key="8">
    <source>
        <dbReference type="ARBA" id="ARBA00022729"/>
    </source>
</evidence>
<dbReference type="EMBL" id="JASUZX010000001">
    <property type="protein sequence ID" value="MDL5040097.1"/>
    <property type="molecule type" value="Genomic_DNA"/>
</dbReference>
<keyword evidence="7 12" id="KW-0592">Phosphate transport</keyword>
<comment type="subcellular location">
    <subcellularLocation>
        <location evidence="2 12">Cell membrane</location>
        <topology evidence="2 12">Lipid-anchor</topology>
    </subcellularLocation>
</comment>
<dbReference type="InterPro" id="IPR024370">
    <property type="entry name" value="PBP_domain"/>
</dbReference>